<feature type="domain" description="PPM-type phosphatase" evidence="1">
    <location>
        <begin position="137"/>
        <end position="339"/>
    </location>
</feature>
<dbReference type="SUPFAM" id="SSF81606">
    <property type="entry name" value="PP2C-like"/>
    <property type="match status" value="1"/>
</dbReference>
<dbReference type="InterPro" id="IPR003594">
    <property type="entry name" value="HATPase_dom"/>
</dbReference>
<reference evidence="2 3" key="1">
    <citation type="submission" date="2019-07" db="EMBL/GenBank/DDBJ databases">
        <title>Cryptosporangium phraense sp. nov., isolated from plant litter.</title>
        <authorList>
            <person name="Suriyachadkun C."/>
        </authorList>
    </citation>
    <scope>NUCLEOTIDE SEQUENCE [LARGE SCALE GENOMIC DNA]</scope>
    <source>
        <strain evidence="2 3">A-T 5661</strain>
    </source>
</reference>
<dbReference type="Pfam" id="PF13581">
    <property type="entry name" value="HATPase_c_2"/>
    <property type="match status" value="1"/>
</dbReference>
<dbReference type="InterPro" id="IPR036457">
    <property type="entry name" value="PPM-type-like_dom_sf"/>
</dbReference>
<name>A0A545AJN5_9ACTN</name>
<dbReference type="InParanoid" id="A0A545AJN5"/>
<evidence type="ECO:0000313" key="2">
    <source>
        <dbReference type="EMBL" id="TQS41526.1"/>
    </source>
</evidence>
<dbReference type="InterPro" id="IPR036890">
    <property type="entry name" value="HATPase_C_sf"/>
</dbReference>
<dbReference type="EMBL" id="VIRS01000025">
    <property type="protein sequence ID" value="TQS41526.1"/>
    <property type="molecule type" value="Genomic_DNA"/>
</dbReference>
<dbReference type="AlphaFoldDB" id="A0A545AJN5"/>
<proteinExistence type="predicted"/>
<accession>A0A545AJN5</accession>
<protein>
    <submittedName>
        <fullName evidence="2">SpoIIE family protein phosphatase</fullName>
    </submittedName>
</protein>
<evidence type="ECO:0000259" key="1">
    <source>
        <dbReference type="SMART" id="SM00331"/>
    </source>
</evidence>
<dbReference type="RefSeq" id="WP_142708030.1">
    <property type="nucleotide sequence ID" value="NZ_VIRS01000025.1"/>
</dbReference>
<dbReference type="InterPro" id="IPR001932">
    <property type="entry name" value="PPM-type_phosphatase-like_dom"/>
</dbReference>
<dbReference type="PANTHER" id="PTHR35801:SF1">
    <property type="entry name" value="PHOSPHOSERINE PHOSPHATASE RSBX"/>
    <property type="match status" value="1"/>
</dbReference>
<dbReference type="PANTHER" id="PTHR35801">
    <property type="entry name" value="PHOSPHOSERINE PHOSPHATASE RSBX"/>
    <property type="match status" value="1"/>
</dbReference>
<evidence type="ECO:0000313" key="3">
    <source>
        <dbReference type="Proteomes" id="UP000317982"/>
    </source>
</evidence>
<dbReference type="Gene3D" id="3.60.40.10">
    <property type="entry name" value="PPM-type phosphatase domain"/>
    <property type="match status" value="1"/>
</dbReference>
<dbReference type="SMART" id="SM00331">
    <property type="entry name" value="PP2C_SIG"/>
    <property type="match status" value="1"/>
</dbReference>
<gene>
    <name evidence="2" type="ORF">FL583_29005</name>
</gene>
<dbReference type="SUPFAM" id="SSF55874">
    <property type="entry name" value="ATPase domain of HSP90 chaperone/DNA topoisomerase II/histidine kinase"/>
    <property type="match status" value="1"/>
</dbReference>
<keyword evidence="3" id="KW-1185">Reference proteome</keyword>
<dbReference type="Gene3D" id="3.30.565.10">
    <property type="entry name" value="Histidine kinase-like ATPase, C-terminal domain"/>
    <property type="match status" value="1"/>
</dbReference>
<dbReference type="InterPro" id="IPR039248">
    <property type="entry name" value="Ptase_RsbX"/>
</dbReference>
<organism evidence="2 3">
    <name type="scientific">Cryptosporangium phraense</name>
    <dbReference type="NCBI Taxonomy" id="2593070"/>
    <lineage>
        <taxon>Bacteria</taxon>
        <taxon>Bacillati</taxon>
        <taxon>Actinomycetota</taxon>
        <taxon>Actinomycetes</taxon>
        <taxon>Cryptosporangiales</taxon>
        <taxon>Cryptosporangiaceae</taxon>
        <taxon>Cryptosporangium</taxon>
    </lineage>
</organism>
<sequence length="342" mass="34839">MGSVDAGVRNSTHTQVVVSDDTAVGEARRIAHQLAAGLGADDVGITRAELVATELGMNLLRHAEPGGWLLLRAVPPGGVEILAVDRGPGIRDPEAALDGRAPAPKGLGCGLASVRRASTLVDLYTRVGSGTVVLALVDVLDADAAPRAPRAWAGVSVGLFEANGDGWSVVESDDGRLAVAVVDGVGHGVAASVAADVVLDVFGSAPTELTAFAGRANEAARGTRGAVATLCVLDPAAERISSLALGNVNGRVFTGGAEKGIVTYSGSLGLGSQVPSARIQHHDWRPGATLVLWTDGLRSRIDVSGYPGLFEHDAAVVAAVLHRDHARGTDDVTVVVVHRGAS</sequence>
<comment type="caution">
    <text evidence="2">The sequence shown here is derived from an EMBL/GenBank/DDBJ whole genome shotgun (WGS) entry which is preliminary data.</text>
</comment>
<dbReference type="OrthoDB" id="479131at2"/>
<dbReference type="Pfam" id="PF07228">
    <property type="entry name" value="SpoIIE"/>
    <property type="match status" value="1"/>
</dbReference>
<dbReference type="Proteomes" id="UP000317982">
    <property type="component" value="Unassembled WGS sequence"/>
</dbReference>